<feature type="compositionally biased region" description="Low complexity" evidence="2">
    <location>
        <begin position="180"/>
        <end position="191"/>
    </location>
</feature>
<proteinExistence type="predicted"/>
<feature type="region of interest" description="Disordered" evidence="2">
    <location>
        <begin position="165"/>
        <end position="193"/>
    </location>
</feature>
<dbReference type="OrthoDB" id="539213at2759"/>
<reference evidence="3" key="1">
    <citation type="journal article" date="2020" name="Fungal Divers.">
        <title>Resolving the Mortierellaceae phylogeny through synthesis of multi-gene phylogenetics and phylogenomics.</title>
        <authorList>
            <person name="Vandepol N."/>
            <person name="Liber J."/>
            <person name="Desiro A."/>
            <person name="Na H."/>
            <person name="Kennedy M."/>
            <person name="Barry K."/>
            <person name="Grigoriev I.V."/>
            <person name="Miller A.N."/>
            <person name="O'Donnell K."/>
            <person name="Stajich J.E."/>
            <person name="Bonito G."/>
        </authorList>
    </citation>
    <scope>NUCLEOTIDE SEQUENCE</scope>
    <source>
        <strain evidence="3">CK1249</strain>
    </source>
</reference>
<feature type="compositionally biased region" description="Low complexity" evidence="2">
    <location>
        <begin position="119"/>
        <end position="138"/>
    </location>
</feature>
<dbReference type="PROSITE" id="PS50088">
    <property type="entry name" value="ANK_REPEAT"/>
    <property type="match status" value="1"/>
</dbReference>
<dbReference type="SUPFAM" id="SSF48403">
    <property type="entry name" value="Ankyrin repeat"/>
    <property type="match status" value="1"/>
</dbReference>
<dbReference type="AlphaFoldDB" id="A0A9P6LWV4"/>
<evidence type="ECO:0000313" key="3">
    <source>
        <dbReference type="EMBL" id="KAF9948364.1"/>
    </source>
</evidence>
<dbReference type="InterPro" id="IPR036770">
    <property type="entry name" value="Ankyrin_rpt-contain_sf"/>
</dbReference>
<organism evidence="3 4">
    <name type="scientific">Mortierella alpina</name>
    <name type="common">Oleaginous fungus</name>
    <name type="synonym">Mortierella renispora</name>
    <dbReference type="NCBI Taxonomy" id="64518"/>
    <lineage>
        <taxon>Eukaryota</taxon>
        <taxon>Fungi</taxon>
        <taxon>Fungi incertae sedis</taxon>
        <taxon>Mucoromycota</taxon>
        <taxon>Mortierellomycotina</taxon>
        <taxon>Mortierellomycetes</taxon>
        <taxon>Mortierellales</taxon>
        <taxon>Mortierellaceae</taxon>
        <taxon>Mortierella</taxon>
    </lineage>
</organism>
<accession>A0A9P6LWV4</accession>
<evidence type="ECO:0000313" key="4">
    <source>
        <dbReference type="Proteomes" id="UP000738359"/>
    </source>
</evidence>
<dbReference type="InterPro" id="IPR002110">
    <property type="entry name" value="Ankyrin_rpt"/>
</dbReference>
<gene>
    <name evidence="3" type="ORF">BGZ70_002244</name>
</gene>
<feature type="region of interest" description="Disordered" evidence="2">
    <location>
        <begin position="119"/>
        <end position="153"/>
    </location>
</feature>
<dbReference type="Proteomes" id="UP000738359">
    <property type="component" value="Unassembled WGS sequence"/>
</dbReference>
<sequence>MHRPSASITTLPYELIIAIFTLSSNPSLVFTCKELHHILAPLSRSNSARINFLLIRYRHNYVKAVIKGLRWKFFDLELLSALDRLYSRVTQRKSEASARQQLHAAALLSSHSSLPWLDTAAPTNSASTTPAAPSTPTTLESIEPPRKKRKKYQIPIPESYLSMGVMGNHSRSASPADPLSNTSTTDSTSSTEVVQEIPLPKDFSMPRRLFKSSSYLPLIQQLLSRGGSPSYPSHYPLVRASQRGDVDMVRLLLSFGAPPDMKAVQQACVEEQDAVLDLFLERGVKPDTQCLSLCVEKGKTRMIDRLLKLGVVPDLKTVLGL</sequence>
<dbReference type="Pfam" id="PF00023">
    <property type="entry name" value="Ank"/>
    <property type="match status" value="1"/>
</dbReference>
<dbReference type="EMBL" id="JAAAHY010001538">
    <property type="protein sequence ID" value="KAF9948364.1"/>
    <property type="molecule type" value="Genomic_DNA"/>
</dbReference>
<protein>
    <submittedName>
        <fullName evidence="3">Uncharacterized protein</fullName>
    </submittedName>
</protein>
<keyword evidence="4" id="KW-1185">Reference proteome</keyword>
<comment type="caution">
    <text evidence="3">The sequence shown here is derived from an EMBL/GenBank/DDBJ whole genome shotgun (WGS) entry which is preliminary data.</text>
</comment>
<feature type="repeat" description="ANK" evidence="1">
    <location>
        <begin position="232"/>
        <end position="264"/>
    </location>
</feature>
<evidence type="ECO:0000256" key="1">
    <source>
        <dbReference type="PROSITE-ProRule" id="PRU00023"/>
    </source>
</evidence>
<keyword evidence="1" id="KW-0040">ANK repeat</keyword>
<dbReference type="Gene3D" id="1.25.40.20">
    <property type="entry name" value="Ankyrin repeat-containing domain"/>
    <property type="match status" value="1"/>
</dbReference>
<name>A0A9P6LWV4_MORAP</name>
<evidence type="ECO:0000256" key="2">
    <source>
        <dbReference type="SAM" id="MobiDB-lite"/>
    </source>
</evidence>